<dbReference type="EMBL" id="VYTZ01000003">
    <property type="protein sequence ID" value="KAA9379714.1"/>
    <property type="molecule type" value="Genomic_DNA"/>
</dbReference>
<keyword evidence="2" id="KW-1185">Reference proteome</keyword>
<comment type="caution">
    <text evidence="1">The sequence shown here is derived from an EMBL/GenBank/DDBJ whole genome shotgun (WGS) entry which is preliminary data.</text>
</comment>
<dbReference type="Proteomes" id="UP000327011">
    <property type="component" value="Unassembled WGS sequence"/>
</dbReference>
<evidence type="ECO:0000313" key="1">
    <source>
        <dbReference type="EMBL" id="KAA9379714.1"/>
    </source>
</evidence>
<dbReference type="RefSeq" id="WP_150932903.1">
    <property type="nucleotide sequence ID" value="NZ_VYTZ01000003.1"/>
</dbReference>
<accession>A0A5J5K7P3</accession>
<evidence type="ECO:0000313" key="2">
    <source>
        <dbReference type="Proteomes" id="UP000327011"/>
    </source>
</evidence>
<name>A0A5J5K7P3_9ACTN</name>
<sequence length="120" mass="13203">MTTPGEARAALDVLRHFLDIPGTHGPVGADKARDSACHLLTRAAKVIDTGLTATDLKGAITRREEAREQECRMREAVNWLFTGEHVDPGIVQLFWGIADGTLSWDDADAEARRLLGRREP</sequence>
<organism evidence="1 2">
    <name type="scientific">Microbispora cellulosiformans</name>
    <dbReference type="NCBI Taxonomy" id="2614688"/>
    <lineage>
        <taxon>Bacteria</taxon>
        <taxon>Bacillati</taxon>
        <taxon>Actinomycetota</taxon>
        <taxon>Actinomycetes</taxon>
        <taxon>Streptosporangiales</taxon>
        <taxon>Streptosporangiaceae</taxon>
        <taxon>Microbispora</taxon>
    </lineage>
</organism>
<protein>
    <submittedName>
        <fullName evidence="1">Uncharacterized protein</fullName>
    </submittedName>
</protein>
<proteinExistence type="predicted"/>
<reference evidence="1 2" key="1">
    <citation type="submission" date="2019-09" db="EMBL/GenBank/DDBJ databases">
        <title>Screening of Novel Bioactive Compounds from Soil-Associated.</title>
        <authorList>
            <person name="Gong X."/>
        </authorList>
    </citation>
    <scope>NUCLEOTIDE SEQUENCE [LARGE SCALE GENOMIC DNA]</scope>
    <source>
        <strain evidence="1 2">Gxj-6</strain>
    </source>
</reference>
<gene>
    <name evidence="1" type="ORF">F5972_08670</name>
</gene>
<dbReference type="AlphaFoldDB" id="A0A5J5K7P3"/>